<name>A0ABT4I9Z0_9ACTO</name>
<organism evidence="4 5">
    <name type="scientific">Actinomyces israelii</name>
    <dbReference type="NCBI Taxonomy" id="1659"/>
    <lineage>
        <taxon>Bacteria</taxon>
        <taxon>Bacillati</taxon>
        <taxon>Actinomycetota</taxon>
        <taxon>Actinomycetes</taxon>
        <taxon>Actinomycetales</taxon>
        <taxon>Actinomycetaceae</taxon>
        <taxon>Actinomyces</taxon>
    </lineage>
</organism>
<dbReference type="EMBL" id="JAPTMY010000024">
    <property type="protein sequence ID" value="MCZ0858562.1"/>
    <property type="molecule type" value="Genomic_DNA"/>
</dbReference>
<evidence type="ECO:0000259" key="3">
    <source>
        <dbReference type="PROSITE" id="PS51462"/>
    </source>
</evidence>
<dbReference type="PANTHER" id="PTHR43046">
    <property type="entry name" value="GDP-MANNOSE MANNOSYL HYDROLASE"/>
    <property type="match status" value="1"/>
</dbReference>
<dbReference type="RefSeq" id="WP_268917930.1">
    <property type="nucleotide sequence ID" value="NZ_CP124548.1"/>
</dbReference>
<dbReference type="Proteomes" id="UP001072034">
    <property type="component" value="Unassembled WGS sequence"/>
</dbReference>
<sequence>MATPEFIVSLRQKIGHDQLWLPGVSIVVVDDSGRLLLGRRADSGQWAVVSGIPEPGEQPAIAARRECLEETGVDVEILALASVGAGRPMTFPNGDNCVFMDMNFVGRPRPGTASRAHVADDESTQVGWFRPESLPEPLSVSTPSRIRAALAWLADPTSGARFQS</sequence>
<comment type="cofactor">
    <cofactor evidence="1">
        <name>Mg(2+)</name>
        <dbReference type="ChEBI" id="CHEBI:18420"/>
    </cofactor>
</comment>
<gene>
    <name evidence="4" type="ORF">OHJ16_10965</name>
</gene>
<dbReference type="SUPFAM" id="SSF55811">
    <property type="entry name" value="Nudix"/>
    <property type="match status" value="1"/>
</dbReference>
<dbReference type="InterPro" id="IPR015797">
    <property type="entry name" value="NUDIX_hydrolase-like_dom_sf"/>
</dbReference>
<evidence type="ECO:0000256" key="2">
    <source>
        <dbReference type="ARBA" id="ARBA00022801"/>
    </source>
</evidence>
<keyword evidence="2" id="KW-0378">Hydrolase</keyword>
<keyword evidence="5" id="KW-1185">Reference proteome</keyword>
<evidence type="ECO:0000313" key="5">
    <source>
        <dbReference type="Proteomes" id="UP001072034"/>
    </source>
</evidence>
<dbReference type="PANTHER" id="PTHR43046:SF16">
    <property type="entry name" value="ADP-RIBOSE PYROPHOSPHATASE YJHB-RELATED"/>
    <property type="match status" value="1"/>
</dbReference>
<dbReference type="Gene3D" id="3.90.79.10">
    <property type="entry name" value="Nucleoside Triphosphate Pyrophosphohydrolase"/>
    <property type="match status" value="1"/>
</dbReference>
<dbReference type="CDD" id="cd18879">
    <property type="entry name" value="NUDIX_Hydrolase"/>
    <property type="match status" value="1"/>
</dbReference>
<dbReference type="PROSITE" id="PS51462">
    <property type="entry name" value="NUDIX"/>
    <property type="match status" value="1"/>
</dbReference>
<evidence type="ECO:0000256" key="1">
    <source>
        <dbReference type="ARBA" id="ARBA00001946"/>
    </source>
</evidence>
<protein>
    <submittedName>
        <fullName evidence="4">NUDIX domain-containing protein</fullName>
    </submittedName>
</protein>
<reference evidence="4" key="1">
    <citation type="submission" date="2022-10" db="EMBL/GenBank/DDBJ databases">
        <title>Genome sequence of Actinomyces israelii ATCC 10048.</title>
        <authorList>
            <person name="Watt R.M."/>
            <person name="Tong W.M."/>
        </authorList>
    </citation>
    <scope>NUCLEOTIDE SEQUENCE</scope>
    <source>
        <strain evidence="4">ATCC 10048</strain>
    </source>
</reference>
<evidence type="ECO:0000313" key="4">
    <source>
        <dbReference type="EMBL" id="MCZ0858562.1"/>
    </source>
</evidence>
<dbReference type="Pfam" id="PF00293">
    <property type="entry name" value="NUDIX"/>
    <property type="match status" value="1"/>
</dbReference>
<proteinExistence type="predicted"/>
<dbReference type="InterPro" id="IPR000086">
    <property type="entry name" value="NUDIX_hydrolase_dom"/>
</dbReference>
<comment type="caution">
    <text evidence="4">The sequence shown here is derived from an EMBL/GenBank/DDBJ whole genome shotgun (WGS) entry which is preliminary data.</text>
</comment>
<accession>A0ABT4I9Z0</accession>
<feature type="domain" description="Nudix hydrolase" evidence="3">
    <location>
        <begin position="19"/>
        <end position="155"/>
    </location>
</feature>